<feature type="coiled-coil region" evidence="1">
    <location>
        <begin position="143"/>
        <end position="196"/>
    </location>
</feature>
<organism evidence="2 3">
    <name type="scientific">Martelella mediterranea</name>
    <dbReference type="NCBI Taxonomy" id="293089"/>
    <lineage>
        <taxon>Bacteria</taxon>
        <taxon>Pseudomonadati</taxon>
        <taxon>Pseudomonadota</taxon>
        <taxon>Alphaproteobacteria</taxon>
        <taxon>Hyphomicrobiales</taxon>
        <taxon>Aurantimonadaceae</taxon>
        <taxon>Martelella</taxon>
    </lineage>
</organism>
<keyword evidence="3" id="KW-1185">Reference proteome</keyword>
<protein>
    <submittedName>
        <fullName evidence="2">HlyD family secretion protein</fullName>
    </submittedName>
</protein>
<dbReference type="OrthoDB" id="9809385at2"/>
<evidence type="ECO:0000313" key="2">
    <source>
        <dbReference type="EMBL" id="TCT37852.1"/>
    </source>
</evidence>
<comment type="caution">
    <text evidence="2">The sequence shown here is derived from an EMBL/GenBank/DDBJ whole genome shotgun (WGS) entry which is preliminary data.</text>
</comment>
<dbReference type="PANTHER" id="PTHR30438">
    <property type="entry name" value="36 KDA ANTIGEN-RELATED"/>
    <property type="match status" value="1"/>
</dbReference>
<evidence type="ECO:0000313" key="3">
    <source>
        <dbReference type="Proteomes" id="UP000295097"/>
    </source>
</evidence>
<dbReference type="Proteomes" id="UP000295097">
    <property type="component" value="Unassembled WGS sequence"/>
</dbReference>
<dbReference type="Gene3D" id="2.40.30.170">
    <property type="match status" value="1"/>
</dbReference>
<dbReference type="Gene3D" id="1.10.287.470">
    <property type="entry name" value="Helix hairpin bin"/>
    <property type="match status" value="3"/>
</dbReference>
<dbReference type="PANTHER" id="PTHR30438:SF2">
    <property type="entry name" value="MEMBRANE PROTEIN"/>
    <property type="match status" value="1"/>
</dbReference>
<dbReference type="EMBL" id="SMAR01000016">
    <property type="protein sequence ID" value="TCT37852.1"/>
    <property type="molecule type" value="Genomic_DNA"/>
</dbReference>
<keyword evidence="1" id="KW-0175">Coiled coil</keyword>
<accession>A0A4R3NRL5</accession>
<proteinExistence type="predicted"/>
<name>A0A4R3NRL5_9HYPH</name>
<dbReference type="Gene3D" id="2.40.50.100">
    <property type="match status" value="2"/>
</dbReference>
<dbReference type="AlphaFoldDB" id="A0A4R3NRL5"/>
<sequence>MKRILAILVLIAVVSAIGWYYLRPQPESSWLGWIEADMVYVGSSSTARLTGRFADEGDAVSAGKVLLTFESDAEAAAVQAAHANLAKSEAALDLARAPQDRPEQLKALNASREEAEAALAYADKSLSRAKELYRQQSGTKANLDNAISSYAQAKAALDKINAQIALGRRPQRDQQITQAEQAVAAASADLASAEAVLALKTVAAPQSGLVQETYYRVGEVVPAGRPVIALLPPENVRVEFFIPEQERASLHVGDTIDFNCDGCSAQTAQISFIAQEAEYTPPEIFSREERSKMVYRARAVPQSPEGLAVGLPVNVSAGSAR</sequence>
<dbReference type="GO" id="GO:0005886">
    <property type="term" value="C:plasma membrane"/>
    <property type="evidence" value="ECO:0007669"/>
    <property type="project" value="TreeGrafter"/>
</dbReference>
<dbReference type="RefSeq" id="WP_132311662.1">
    <property type="nucleotide sequence ID" value="NZ_SMAR01000016.1"/>
</dbReference>
<evidence type="ECO:0000256" key="1">
    <source>
        <dbReference type="SAM" id="Coils"/>
    </source>
</evidence>
<reference evidence="2 3" key="1">
    <citation type="submission" date="2019-03" db="EMBL/GenBank/DDBJ databases">
        <title>Freshwater and sediment microbial communities from various areas in North America, analyzing microbe dynamics in response to fracking.</title>
        <authorList>
            <person name="Lamendella R."/>
        </authorList>
    </citation>
    <scope>NUCLEOTIDE SEQUENCE [LARGE SCALE GENOMIC DNA]</scope>
    <source>
        <strain evidence="2 3">175.2</strain>
    </source>
</reference>
<gene>
    <name evidence="2" type="ORF">EDC90_101638</name>
</gene>
<dbReference type="SUPFAM" id="SSF111369">
    <property type="entry name" value="HlyD-like secretion proteins"/>
    <property type="match status" value="2"/>
</dbReference>